<comment type="similarity">
    <text evidence="11">Belongs to the amiloride-sensitive sodium channel (TC 1.A.6) family.</text>
</comment>
<keyword evidence="14" id="KW-1185">Reference proteome</keyword>
<evidence type="ECO:0000256" key="2">
    <source>
        <dbReference type="ARBA" id="ARBA00022448"/>
    </source>
</evidence>
<keyword evidence="8 12" id="KW-0472">Membrane</keyword>
<keyword evidence="9 11" id="KW-0739">Sodium transport</keyword>
<comment type="caution">
    <text evidence="13">The sequence shown here is derived from an EMBL/GenBank/DDBJ whole genome shotgun (WGS) entry which is preliminary data.</text>
</comment>
<feature type="transmembrane region" description="Helical" evidence="12">
    <location>
        <begin position="431"/>
        <end position="457"/>
    </location>
</feature>
<keyword evidence="7 11" id="KW-0406">Ion transport</keyword>
<dbReference type="PANTHER" id="PTHR11690:SF227">
    <property type="entry name" value="AMILORIDE-SENSITIVE SODIUM CHANNEL"/>
    <property type="match status" value="1"/>
</dbReference>
<dbReference type="Gene3D" id="2.60.470.10">
    <property type="entry name" value="Acid-sensing ion channels like domains"/>
    <property type="match status" value="1"/>
</dbReference>
<evidence type="ECO:0000256" key="10">
    <source>
        <dbReference type="ARBA" id="ARBA00023303"/>
    </source>
</evidence>
<dbReference type="GO" id="GO:0015280">
    <property type="term" value="F:ligand-gated sodium channel activity"/>
    <property type="evidence" value="ECO:0007669"/>
    <property type="project" value="TreeGrafter"/>
</dbReference>
<evidence type="ECO:0000256" key="8">
    <source>
        <dbReference type="ARBA" id="ARBA00023136"/>
    </source>
</evidence>
<evidence type="ECO:0000256" key="5">
    <source>
        <dbReference type="ARBA" id="ARBA00022989"/>
    </source>
</evidence>
<evidence type="ECO:0000256" key="11">
    <source>
        <dbReference type="RuleBase" id="RU000679"/>
    </source>
</evidence>
<evidence type="ECO:0000256" key="1">
    <source>
        <dbReference type="ARBA" id="ARBA00004141"/>
    </source>
</evidence>
<protein>
    <submittedName>
        <fullName evidence="13">Uncharacterized protein</fullName>
    </submittedName>
</protein>
<proteinExistence type="inferred from homology"/>
<keyword evidence="2 11" id="KW-0813">Transport</keyword>
<keyword evidence="5 12" id="KW-1133">Transmembrane helix</keyword>
<name>A0A813TZA9_9BILA</name>
<sequence>MLSLNTTAHGIGNILRSKSIVLKICWILFLIISIGYCTYQVTTTILQYSRNEVITSQKIVYESPTKFPAVSFCNINSYNGTHVNNLFDENGQLLKNFTDFKQLEIYLKEKLKQTQQMSMGYFYEETLENTQNKSENITFQDLNSLNSIEYIPKSILKDSLKICKFEGKNCSINDFSYHFDTVYGNCYTFNRGNLNSIKDIAIPGVDDGLSVEFEIKSFVTETNQIFNGGIRVVIYNQSFSPFPEEEGFDTVFEYQNNFALSKTVISRLSYPFNSCVEKINEDSFLKNFNLSFYSQKFCKKSCFQLFVIETCKCFDKRLPRPHNVTRCKSLEDFNCLLKAKDLFYRRNRSIDCFKLCPNECYKVVYNKRIFTTNFISSKFYTNGLAEFFPNFIYDTKSIGINVYFEEMEFNVVEEMPAMTLETLISNIGGSLGLFIGISILSLAELFEIVLNILWTFIKN</sequence>
<dbReference type="OrthoDB" id="5874059at2759"/>
<dbReference type="PANTHER" id="PTHR11690">
    <property type="entry name" value="AMILORIDE-SENSITIVE SODIUM CHANNEL-RELATED"/>
    <property type="match status" value="1"/>
</dbReference>
<evidence type="ECO:0000256" key="3">
    <source>
        <dbReference type="ARBA" id="ARBA00022461"/>
    </source>
</evidence>
<dbReference type="InterPro" id="IPR001873">
    <property type="entry name" value="ENaC"/>
</dbReference>
<keyword evidence="10 11" id="KW-0407">Ion channel</keyword>
<evidence type="ECO:0000256" key="6">
    <source>
        <dbReference type="ARBA" id="ARBA00023053"/>
    </source>
</evidence>
<feature type="transmembrane region" description="Helical" evidence="12">
    <location>
        <begin position="20"/>
        <end position="41"/>
    </location>
</feature>
<evidence type="ECO:0000256" key="9">
    <source>
        <dbReference type="ARBA" id="ARBA00023201"/>
    </source>
</evidence>
<gene>
    <name evidence="13" type="ORF">OXX778_LOCUS7340</name>
</gene>
<evidence type="ECO:0000256" key="4">
    <source>
        <dbReference type="ARBA" id="ARBA00022692"/>
    </source>
</evidence>
<keyword evidence="4 11" id="KW-0812">Transmembrane</keyword>
<dbReference type="PRINTS" id="PR01078">
    <property type="entry name" value="AMINACHANNEL"/>
</dbReference>
<dbReference type="GO" id="GO:0005886">
    <property type="term" value="C:plasma membrane"/>
    <property type="evidence" value="ECO:0007669"/>
    <property type="project" value="TreeGrafter"/>
</dbReference>
<comment type="subcellular location">
    <subcellularLocation>
        <location evidence="1">Membrane</location>
        <topology evidence="1">Multi-pass membrane protein</topology>
    </subcellularLocation>
</comment>
<evidence type="ECO:0000313" key="13">
    <source>
        <dbReference type="EMBL" id="CAF0818529.1"/>
    </source>
</evidence>
<dbReference type="Pfam" id="PF00858">
    <property type="entry name" value="ASC"/>
    <property type="match status" value="1"/>
</dbReference>
<evidence type="ECO:0000256" key="7">
    <source>
        <dbReference type="ARBA" id="ARBA00023065"/>
    </source>
</evidence>
<dbReference type="AlphaFoldDB" id="A0A813TZA9"/>
<reference evidence="13" key="1">
    <citation type="submission" date="2021-02" db="EMBL/GenBank/DDBJ databases">
        <authorList>
            <person name="Nowell W R."/>
        </authorList>
    </citation>
    <scope>NUCLEOTIDE SEQUENCE</scope>
    <source>
        <strain evidence="13">Ploen Becks lab</strain>
    </source>
</reference>
<evidence type="ECO:0000313" key="14">
    <source>
        <dbReference type="Proteomes" id="UP000663879"/>
    </source>
</evidence>
<dbReference type="Gene3D" id="1.10.287.770">
    <property type="entry name" value="YojJ-like"/>
    <property type="match status" value="1"/>
</dbReference>
<keyword evidence="6" id="KW-0915">Sodium</keyword>
<evidence type="ECO:0000256" key="12">
    <source>
        <dbReference type="SAM" id="Phobius"/>
    </source>
</evidence>
<dbReference type="EMBL" id="CAJNOC010000930">
    <property type="protein sequence ID" value="CAF0818529.1"/>
    <property type="molecule type" value="Genomic_DNA"/>
</dbReference>
<organism evidence="13 14">
    <name type="scientific">Brachionus calyciflorus</name>
    <dbReference type="NCBI Taxonomy" id="104777"/>
    <lineage>
        <taxon>Eukaryota</taxon>
        <taxon>Metazoa</taxon>
        <taxon>Spiralia</taxon>
        <taxon>Gnathifera</taxon>
        <taxon>Rotifera</taxon>
        <taxon>Eurotatoria</taxon>
        <taxon>Monogononta</taxon>
        <taxon>Pseudotrocha</taxon>
        <taxon>Ploima</taxon>
        <taxon>Brachionidae</taxon>
        <taxon>Brachionus</taxon>
    </lineage>
</organism>
<accession>A0A813TZA9</accession>
<keyword evidence="3 11" id="KW-0894">Sodium channel</keyword>
<dbReference type="Proteomes" id="UP000663879">
    <property type="component" value="Unassembled WGS sequence"/>
</dbReference>